<accession>A0A1Q9DH22</accession>
<comment type="caution">
    <text evidence="3">The sequence shown here is derived from an EMBL/GenBank/DDBJ whole genome shotgun (WGS) entry which is preliminary data.</text>
</comment>
<evidence type="ECO:0000313" key="4">
    <source>
        <dbReference type="Proteomes" id="UP000186817"/>
    </source>
</evidence>
<keyword evidence="2" id="KW-1133">Transmembrane helix</keyword>
<keyword evidence="4" id="KW-1185">Reference proteome</keyword>
<dbReference type="Proteomes" id="UP000186817">
    <property type="component" value="Unassembled WGS sequence"/>
</dbReference>
<dbReference type="PANTHER" id="PTHR24113:SF15">
    <property type="entry name" value="NACHT DOMAIN-CONTAINING PROTEIN"/>
    <property type="match status" value="1"/>
</dbReference>
<keyword evidence="2" id="KW-0812">Transmembrane</keyword>
<gene>
    <name evidence="3" type="primary">NLRC3</name>
    <name evidence="3" type="ORF">AK812_SmicGene23535</name>
</gene>
<feature type="transmembrane region" description="Helical" evidence="2">
    <location>
        <begin position="150"/>
        <end position="180"/>
    </location>
</feature>
<evidence type="ECO:0000256" key="1">
    <source>
        <dbReference type="SAM" id="MobiDB-lite"/>
    </source>
</evidence>
<dbReference type="InterPro" id="IPR032675">
    <property type="entry name" value="LRR_dom_sf"/>
</dbReference>
<dbReference type="SMART" id="SM00368">
    <property type="entry name" value="LRR_RI"/>
    <property type="match status" value="3"/>
</dbReference>
<dbReference type="GO" id="GO:0031267">
    <property type="term" value="F:small GTPase binding"/>
    <property type="evidence" value="ECO:0007669"/>
    <property type="project" value="TreeGrafter"/>
</dbReference>
<dbReference type="GO" id="GO:0006913">
    <property type="term" value="P:nucleocytoplasmic transport"/>
    <property type="evidence" value="ECO:0007669"/>
    <property type="project" value="TreeGrafter"/>
</dbReference>
<evidence type="ECO:0000256" key="2">
    <source>
        <dbReference type="SAM" id="Phobius"/>
    </source>
</evidence>
<dbReference type="AlphaFoldDB" id="A0A1Q9DH22"/>
<dbReference type="InterPro" id="IPR001611">
    <property type="entry name" value="Leu-rich_rpt"/>
</dbReference>
<dbReference type="InterPro" id="IPR027038">
    <property type="entry name" value="RanGap"/>
</dbReference>
<protein>
    <submittedName>
        <fullName evidence="3">Protein NLRC3</fullName>
    </submittedName>
</protein>
<dbReference type="PANTHER" id="PTHR24113">
    <property type="entry name" value="RAN GTPASE-ACTIVATING PROTEIN 1"/>
    <property type="match status" value="1"/>
</dbReference>
<name>A0A1Q9DH22_SYMMI</name>
<dbReference type="GO" id="GO:0005829">
    <property type="term" value="C:cytosol"/>
    <property type="evidence" value="ECO:0007669"/>
    <property type="project" value="TreeGrafter"/>
</dbReference>
<keyword evidence="2" id="KW-0472">Membrane</keyword>
<dbReference type="GO" id="GO:0005096">
    <property type="term" value="F:GTPase activator activity"/>
    <property type="evidence" value="ECO:0007669"/>
    <property type="project" value="InterPro"/>
</dbReference>
<dbReference type="EMBL" id="LSRX01000541">
    <property type="protein sequence ID" value="OLP94449.1"/>
    <property type="molecule type" value="Genomic_DNA"/>
</dbReference>
<dbReference type="GO" id="GO:0005634">
    <property type="term" value="C:nucleus"/>
    <property type="evidence" value="ECO:0007669"/>
    <property type="project" value="TreeGrafter"/>
</dbReference>
<feature type="region of interest" description="Disordered" evidence="1">
    <location>
        <begin position="636"/>
        <end position="677"/>
    </location>
</feature>
<organism evidence="3 4">
    <name type="scientific">Symbiodinium microadriaticum</name>
    <name type="common">Dinoflagellate</name>
    <name type="synonym">Zooxanthella microadriatica</name>
    <dbReference type="NCBI Taxonomy" id="2951"/>
    <lineage>
        <taxon>Eukaryota</taxon>
        <taxon>Sar</taxon>
        <taxon>Alveolata</taxon>
        <taxon>Dinophyceae</taxon>
        <taxon>Suessiales</taxon>
        <taxon>Symbiodiniaceae</taxon>
        <taxon>Symbiodinium</taxon>
    </lineage>
</organism>
<dbReference type="Gene3D" id="3.80.10.10">
    <property type="entry name" value="Ribonuclease Inhibitor"/>
    <property type="match status" value="1"/>
</dbReference>
<dbReference type="GO" id="GO:0048471">
    <property type="term" value="C:perinuclear region of cytoplasm"/>
    <property type="evidence" value="ECO:0007669"/>
    <property type="project" value="TreeGrafter"/>
</dbReference>
<dbReference type="SUPFAM" id="SSF52047">
    <property type="entry name" value="RNI-like"/>
    <property type="match status" value="1"/>
</dbReference>
<feature type="compositionally biased region" description="Basic residues" evidence="1">
    <location>
        <begin position="653"/>
        <end position="665"/>
    </location>
</feature>
<sequence length="1215" mass="133772">MSKSSMTLLQGALGFALDGRSGLEELVLRNINDTFIHPERMQALAPAFKGLAALKVLDLAFNDLRDDGAKGMAESLTGMSLLEQLDLQVNNFGSEGAQALSPALKGLAALKVLRLGHNRFRDDGAKARRERTGSKDRAFKLWGDSDDSEWFVLFVLGFLLTIVLFGQRFVLGFLLTVVLFGQRLYWVVESFGAAEDDFFSADSSAVCFWRVAVADTCFLCVQGHIMDASLHRARSHVSSDSEDNHLWQQDLQVSAAAASAATVNTITLTGGESREIVMAHLREMPTTDIVQEVLEALTQLHRRIDHLLRGCRRPTDSAMDSWAEVSGFRILFDINQQFILVNLGRCVVRRRGAPGGVPDRFLRRGAALNLCVPPDAMALVDSEAAFEQRCKEIDAEKGQRQPNSMRSQDGSWGAAPRLGDLSLLKRLMFEAATFVIAQLKQAVQSESTEGPRRLPAAEKLAREADQRRRLSGVNIKRDLVPSHSLAGLCNHMNDLNTITWIVFRREDQTLKVTSDSTHDEADYSSPIKLQWCWQRRGLALDQCKLVAWECDERWVRLLLQSMTRECPADYSRPIISQIVQADREAFLIMAADIKDLRPAADGVFPMSAALDALRTDPRITMFLMPMPVKRPAAISDHPADVPVPPPGPAAKTRAAKRREREKRRRETLAAAKATAEKPGKVLRATPPPVLAALISSHLPERFSVQSRCLGTSLRLCTTIPTMSLAAKAFYCPAPSSRAASFGSRVGATFIARGAVVFLGASFPWHLHLPVSMHNSSAAPANGAAFALCWSAIRSPIVIEIFAGSDADLDRLIDIIHQECSDVALIHLAPPCGTASDHCVQSLTVCLSFPIMIVNVSMRPGGNQAAYPKLLCERIASILADEHPQTMTLTLLLPLLMDTTADSLKTRTSWLEQSRKRKSDFAEENERLISKKPRYIGKALGEKNVLLWRESLSNLGFADDRLWEDLRDGFPRTGWMPGSNIFPKFLRPPSTTVEEMLARASYKTPLTLGPIEKGWIFIDKNYDPARIILSRRFGPAQKDKVRALDDGKASGLNSTCGLAERFTVHGVDVIAAVLILLLKLTAGRRLRLRGKTFDLVSTCKQFPIEPSDRDVMRTAVLNTGTGKAEVFGSNVLAFGASGSVAGFLRVSLATWHAGIESLVVPWLAYFDDYPVFALDGEMDEVGAAAEEVFALLGVDFGWEGKKATEFSDCVRARSSI</sequence>
<evidence type="ECO:0000313" key="3">
    <source>
        <dbReference type="EMBL" id="OLP94449.1"/>
    </source>
</evidence>
<reference evidence="3 4" key="1">
    <citation type="submission" date="2016-02" db="EMBL/GenBank/DDBJ databases">
        <title>Genome analysis of coral dinoflagellate symbionts highlights evolutionary adaptations to a symbiotic lifestyle.</title>
        <authorList>
            <person name="Aranda M."/>
            <person name="Li Y."/>
            <person name="Liew Y.J."/>
            <person name="Baumgarten S."/>
            <person name="Simakov O."/>
            <person name="Wilson M."/>
            <person name="Piel J."/>
            <person name="Ashoor H."/>
            <person name="Bougouffa S."/>
            <person name="Bajic V.B."/>
            <person name="Ryu T."/>
            <person name="Ravasi T."/>
            <person name="Bayer T."/>
            <person name="Micklem G."/>
            <person name="Kim H."/>
            <person name="Bhak J."/>
            <person name="Lajeunesse T.C."/>
            <person name="Voolstra C.R."/>
        </authorList>
    </citation>
    <scope>NUCLEOTIDE SEQUENCE [LARGE SCALE GENOMIC DNA]</scope>
    <source>
        <strain evidence="3 4">CCMP2467</strain>
    </source>
</reference>
<proteinExistence type="predicted"/>
<dbReference type="OrthoDB" id="410329at2759"/>
<dbReference type="Pfam" id="PF13516">
    <property type="entry name" value="LRR_6"/>
    <property type="match status" value="3"/>
</dbReference>